<comment type="caution">
    <text evidence="1">The sequence shown here is derived from an EMBL/GenBank/DDBJ whole genome shotgun (WGS) entry which is preliminary data.</text>
</comment>
<dbReference type="Proteomes" id="UP000284219">
    <property type="component" value="Unassembled WGS sequence"/>
</dbReference>
<dbReference type="EMBL" id="MCHY01000013">
    <property type="protein sequence ID" value="RKD20983.1"/>
    <property type="molecule type" value="Genomic_DNA"/>
</dbReference>
<protein>
    <submittedName>
        <fullName evidence="1">Uncharacterized protein</fullName>
    </submittedName>
</protein>
<evidence type="ECO:0000313" key="2">
    <source>
        <dbReference type="Proteomes" id="UP000284219"/>
    </source>
</evidence>
<reference evidence="1 2" key="1">
    <citation type="submission" date="2016-08" db="EMBL/GenBank/DDBJ databases">
        <title>Novel Firmicute Genomes.</title>
        <authorList>
            <person name="Poppleton D.I."/>
            <person name="Gribaldo S."/>
        </authorList>
    </citation>
    <scope>NUCLEOTIDE SEQUENCE [LARGE SCALE GENOMIC DNA]</scope>
    <source>
        <strain evidence="1 2">RAOx-1</strain>
    </source>
</reference>
<gene>
    <name evidence="1" type="ORF">BEP19_14970</name>
</gene>
<keyword evidence="2" id="KW-1185">Reference proteome</keyword>
<organism evidence="1 2">
    <name type="scientific">Ammoniphilus oxalaticus</name>
    <dbReference type="NCBI Taxonomy" id="66863"/>
    <lineage>
        <taxon>Bacteria</taxon>
        <taxon>Bacillati</taxon>
        <taxon>Bacillota</taxon>
        <taxon>Bacilli</taxon>
        <taxon>Bacillales</taxon>
        <taxon>Paenibacillaceae</taxon>
        <taxon>Aneurinibacillus group</taxon>
        <taxon>Ammoniphilus</taxon>
    </lineage>
</organism>
<name>A0A419SDL6_9BACL</name>
<evidence type="ECO:0000313" key="1">
    <source>
        <dbReference type="EMBL" id="RKD20983.1"/>
    </source>
</evidence>
<dbReference type="RefSeq" id="WP_120191047.1">
    <property type="nucleotide sequence ID" value="NZ_MCHY01000013.1"/>
</dbReference>
<dbReference type="OrthoDB" id="2688080at2"/>
<sequence length="65" mass="7345">MRAWVQFSDKPTVRTMIASLKSITKQLEAAVDKDSAVTGIRINGKERKLEIDVDGGERDRNEKQN</sequence>
<dbReference type="AlphaFoldDB" id="A0A419SDL6"/>
<accession>A0A419SDL6</accession>
<proteinExistence type="predicted"/>